<dbReference type="RefSeq" id="XP_025364092.1">
    <property type="nucleotide sequence ID" value="XM_025503225.1"/>
</dbReference>
<accession>A0A316UW07</accession>
<organism evidence="2 3">
    <name type="scientific">Jaminaea rosea</name>
    <dbReference type="NCBI Taxonomy" id="1569628"/>
    <lineage>
        <taxon>Eukaryota</taxon>
        <taxon>Fungi</taxon>
        <taxon>Dikarya</taxon>
        <taxon>Basidiomycota</taxon>
        <taxon>Ustilaginomycotina</taxon>
        <taxon>Exobasidiomycetes</taxon>
        <taxon>Microstromatales</taxon>
        <taxon>Microstromatales incertae sedis</taxon>
        <taxon>Jaminaea</taxon>
    </lineage>
</organism>
<sequence length="167" mass="18450">MPPLDLLPLSDSQQERLLKRTKDQHGEAATQSAGKPALVVLDRMGIRPLHDSKAQAAMQVRVEDMVWRQSCGMAFTPTAWAADRDQQWEMTRNFDRRGKPQVITPGLLPGIACCIPSGYGISVVYLEPERREGVRIEVEESEGQGKKEAKEGEEGEEEKSGSSSAQS</sequence>
<gene>
    <name evidence="2" type="ORF">BDZ90DRAFT_111001</name>
</gene>
<evidence type="ECO:0000313" key="2">
    <source>
        <dbReference type="EMBL" id="PWN29480.1"/>
    </source>
</evidence>
<reference evidence="2 3" key="1">
    <citation type="journal article" date="2018" name="Mol. Biol. Evol.">
        <title>Broad Genomic Sampling Reveals a Smut Pathogenic Ancestry of the Fungal Clade Ustilaginomycotina.</title>
        <authorList>
            <person name="Kijpornyongpan T."/>
            <person name="Mondo S.J."/>
            <person name="Barry K."/>
            <person name="Sandor L."/>
            <person name="Lee J."/>
            <person name="Lipzen A."/>
            <person name="Pangilinan J."/>
            <person name="LaButti K."/>
            <person name="Hainaut M."/>
            <person name="Henrissat B."/>
            <person name="Grigoriev I.V."/>
            <person name="Spatafora J.W."/>
            <person name="Aime M.C."/>
        </authorList>
    </citation>
    <scope>NUCLEOTIDE SEQUENCE [LARGE SCALE GENOMIC DNA]</scope>
    <source>
        <strain evidence="2 3">MCA 5214</strain>
    </source>
</reference>
<dbReference type="EMBL" id="KZ819663">
    <property type="protein sequence ID" value="PWN29480.1"/>
    <property type="molecule type" value="Genomic_DNA"/>
</dbReference>
<keyword evidence="3" id="KW-1185">Reference proteome</keyword>
<dbReference type="AlphaFoldDB" id="A0A316UW07"/>
<feature type="region of interest" description="Disordered" evidence="1">
    <location>
        <begin position="134"/>
        <end position="167"/>
    </location>
</feature>
<evidence type="ECO:0000256" key="1">
    <source>
        <dbReference type="SAM" id="MobiDB-lite"/>
    </source>
</evidence>
<proteinExistence type="predicted"/>
<protein>
    <submittedName>
        <fullName evidence="2">Uncharacterized protein</fullName>
    </submittedName>
</protein>
<feature type="compositionally biased region" description="Basic and acidic residues" evidence="1">
    <location>
        <begin position="134"/>
        <end position="152"/>
    </location>
</feature>
<dbReference type="Proteomes" id="UP000245884">
    <property type="component" value="Unassembled WGS sequence"/>
</dbReference>
<name>A0A316UW07_9BASI</name>
<evidence type="ECO:0000313" key="3">
    <source>
        <dbReference type="Proteomes" id="UP000245884"/>
    </source>
</evidence>
<dbReference type="GeneID" id="37025048"/>